<comment type="subcellular location">
    <subcellularLocation>
        <location evidence="1">Cell membrane</location>
        <topology evidence="1">Multi-pass membrane protein</topology>
    </subcellularLocation>
</comment>
<dbReference type="OrthoDB" id="9813193at2"/>
<dbReference type="InterPro" id="IPR032808">
    <property type="entry name" value="DoxX"/>
</dbReference>
<keyword evidence="9" id="KW-1185">Reference proteome</keyword>
<sequence>MKKILFHLMQSNLGSNLNNFTLLLFRVAISAELIVAHGLKKLGIGVTSAEIVPNPFGLPEVLNQVFATSANIIMPLFIVVGLFTRLATLPILAVTLTGYFILHFNDTIAIKDVPFMYSVSFILIALLGPGKYSLDNYFTKK</sequence>
<dbReference type="Pfam" id="PF07681">
    <property type="entry name" value="DoxX"/>
    <property type="match status" value="1"/>
</dbReference>
<keyword evidence="4 7" id="KW-0812">Transmembrane</keyword>
<evidence type="ECO:0000256" key="4">
    <source>
        <dbReference type="ARBA" id="ARBA00022692"/>
    </source>
</evidence>
<dbReference type="Proteomes" id="UP000029554">
    <property type="component" value="Unassembled WGS sequence"/>
</dbReference>
<proteinExistence type="inferred from homology"/>
<evidence type="ECO:0000256" key="3">
    <source>
        <dbReference type="ARBA" id="ARBA00022475"/>
    </source>
</evidence>
<evidence type="ECO:0000256" key="5">
    <source>
        <dbReference type="ARBA" id="ARBA00022989"/>
    </source>
</evidence>
<feature type="transmembrane region" description="Helical" evidence="7">
    <location>
        <begin position="76"/>
        <end position="102"/>
    </location>
</feature>
<dbReference type="eggNOG" id="COG2259">
    <property type="taxonomic scope" value="Bacteria"/>
</dbReference>
<reference evidence="8 9" key="1">
    <citation type="submission" date="2014-09" db="EMBL/GenBank/DDBJ databases">
        <title>Whole Genome Shotgun of Flavobacterium aquatile LMG 4008.</title>
        <authorList>
            <person name="Gale A.N."/>
            <person name="Pipes S.E."/>
            <person name="Newman J.D."/>
        </authorList>
    </citation>
    <scope>NUCLEOTIDE SEQUENCE [LARGE SCALE GENOMIC DNA]</scope>
    <source>
        <strain evidence="8 9">LMG 4008</strain>
    </source>
</reference>
<comment type="caution">
    <text evidence="8">The sequence shown here is derived from an EMBL/GenBank/DDBJ whole genome shotgun (WGS) entry which is preliminary data.</text>
</comment>
<evidence type="ECO:0000256" key="7">
    <source>
        <dbReference type="SAM" id="Phobius"/>
    </source>
</evidence>
<evidence type="ECO:0000256" key="1">
    <source>
        <dbReference type="ARBA" id="ARBA00004651"/>
    </source>
</evidence>
<keyword evidence="6 7" id="KW-0472">Membrane</keyword>
<evidence type="ECO:0000256" key="6">
    <source>
        <dbReference type="ARBA" id="ARBA00023136"/>
    </source>
</evidence>
<dbReference type="PANTHER" id="PTHR33452:SF1">
    <property type="entry name" value="INNER MEMBRANE PROTEIN YPHA-RELATED"/>
    <property type="match status" value="1"/>
</dbReference>
<keyword evidence="5 7" id="KW-1133">Transmembrane helix</keyword>
<dbReference type="AlphaFoldDB" id="A0A095UWN2"/>
<organism evidence="8 9">
    <name type="scientific">Flavobacterium aquatile LMG 4008 = ATCC 11947</name>
    <dbReference type="NCBI Taxonomy" id="1453498"/>
    <lineage>
        <taxon>Bacteria</taxon>
        <taxon>Pseudomonadati</taxon>
        <taxon>Bacteroidota</taxon>
        <taxon>Flavobacteriia</taxon>
        <taxon>Flavobacteriales</taxon>
        <taxon>Flavobacteriaceae</taxon>
        <taxon>Flavobacterium</taxon>
    </lineage>
</organism>
<evidence type="ECO:0000313" key="9">
    <source>
        <dbReference type="Proteomes" id="UP000029554"/>
    </source>
</evidence>
<dbReference type="RefSeq" id="WP_035129094.1">
    <property type="nucleotide sequence ID" value="NZ_JRHH01000006.1"/>
</dbReference>
<dbReference type="GO" id="GO:0005886">
    <property type="term" value="C:plasma membrane"/>
    <property type="evidence" value="ECO:0007669"/>
    <property type="project" value="UniProtKB-SubCell"/>
</dbReference>
<dbReference type="STRING" id="1453498.LG45_16355"/>
<evidence type="ECO:0000256" key="2">
    <source>
        <dbReference type="ARBA" id="ARBA00006679"/>
    </source>
</evidence>
<dbReference type="EMBL" id="JRHH01000006">
    <property type="protein sequence ID" value="KGD66985.1"/>
    <property type="molecule type" value="Genomic_DNA"/>
</dbReference>
<comment type="similarity">
    <text evidence="2">Belongs to the DoxX family.</text>
</comment>
<feature type="transmembrane region" description="Helical" evidence="7">
    <location>
        <begin position="114"/>
        <end position="134"/>
    </location>
</feature>
<evidence type="ECO:0000313" key="8">
    <source>
        <dbReference type="EMBL" id="KGD66985.1"/>
    </source>
</evidence>
<gene>
    <name evidence="8" type="ORF">LG45_16355</name>
</gene>
<keyword evidence="3" id="KW-1003">Cell membrane</keyword>
<accession>A0A095UWN2</accession>
<protein>
    <submittedName>
        <fullName evidence="8">DoxX family protein</fullName>
    </submittedName>
</protein>
<name>A0A095UWN2_9FLAO</name>
<dbReference type="PANTHER" id="PTHR33452">
    <property type="entry name" value="OXIDOREDUCTASE CATD-RELATED"/>
    <property type="match status" value="1"/>
</dbReference>
<dbReference type="InterPro" id="IPR051907">
    <property type="entry name" value="DoxX-like_oxidoreductase"/>
</dbReference>